<evidence type="ECO:0000313" key="2">
    <source>
        <dbReference type="Proteomes" id="UP000240246"/>
    </source>
</evidence>
<dbReference type="Proteomes" id="UP000240246">
    <property type="component" value="Segment"/>
</dbReference>
<evidence type="ECO:0000313" key="1">
    <source>
        <dbReference type="EMBL" id="AVD99631.1"/>
    </source>
</evidence>
<organism evidence="1 2">
    <name type="scientific">Mycobacterium phage Cuke</name>
    <dbReference type="NCBI Taxonomy" id="2079417"/>
    <lineage>
        <taxon>Viruses</taxon>
        <taxon>Duplodnaviria</taxon>
        <taxon>Heunggongvirae</taxon>
        <taxon>Uroviricota</taxon>
        <taxon>Caudoviricetes</taxon>
        <taxon>Cukevirus</taxon>
        <taxon>Cukevirus cuke</taxon>
    </lineage>
</organism>
<sequence>MATKVQMTWTNVKNLEKEISTFDERMKMDITGIFLRNKPLAEKYMRENAPWQDQTTNARNGLHAEVESDFDTFWELLCAHSVFYGIYLETRFSGKYAIIMPTVIHFGNQMIQQMSRIMAKRGGQEL</sequence>
<reference evidence="2" key="1">
    <citation type="submission" date="2018-01" db="EMBL/GenBank/DDBJ databases">
        <authorList>
            <person name="Gaut B.S."/>
            <person name="Morton B.R."/>
            <person name="Clegg M.T."/>
            <person name="Duvall M.R."/>
        </authorList>
    </citation>
    <scope>NUCLEOTIDE SEQUENCE [LARGE SCALE GENOMIC DNA]</scope>
</reference>
<keyword evidence="2" id="KW-1185">Reference proteome</keyword>
<protein>
    <submittedName>
        <fullName evidence="1">Uncharacterized protein</fullName>
    </submittedName>
</protein>
<proteinExistence type="predicted"/>
<accession>A0A2L1IWR8</accession>
<gene>
    <name evidence="1" type="ORF">SEA_CUKE_13</name>
</gene>
<dbReference type="EMBL" id="MG757156">
    <property type="protein sequence ID" value="AVD99631.1"/>
    <property type="molecule type" value="Genomic_DNA"/>
</dbReference>
<name>A0A2L1IWR8_9CAUD</name>